<keyword evidence="1" id="KW-1133">Transmembrane helix</keyword>
<name>A0A377W6R3_KLEPN</name>
<keyword evidence="1" id="KW-0812">Transmembrane</keyword>
<dbReference type="AlphaFoldDB" id="A0A377W6R3"/>
<accession>A0A377W6R3</accession>
<dbReference type="InterPro" id="IPR007690">
    <property type="entry name" value="T2SS_GspM"/>
</dbReference>
<reference evidence="2 3" key="1">
    <citation type="submission" date="2018-06" db="EMBL/GenBank/DDBJ databases">
        <authorList>
            <consortium name="Pathogen Informatics"/>
            <person name="Doyle S."/>
        </authorList>
    </citation>
    <scope>NUCLEOTIDE SEQUENCE [LARGE SCALE GENOMIC DNA]</scope>
    <source>
        <strain evidence="2 3">NCTC9637</strain>
    </source>
</reference>
<feature type="transmembrane region" description="Helical" evidence="1">
    <location>
        <begin position="18"/>
        <end position="36"/>
    </location>
</feature>
<evidence type="ECO:0000313" key="2">
    <source>
        <dbReference type="EMBL" id="STT50550.1"/>
    </source>
</evidence>
<organism evidence="2 3">
    <name type="scientific">Klebsiella pneumoniae</name>
    <dbReference type="NCBI Taxonomy" id="573"/>
    <lineage>
        <taxon>Bacteria</taxon>
        <taxon>Pseudomonadati</taxon>
        <taxon>Pseudomonadota</taxon>
        <taxon>Gammaproteobacteria</taxon>
        <taxon>Enterobacterales</taxon>
        <taxon>Enterobacteriaceae</taxon>
        <taxon>Klebsiella/Raoultella group</taxon>
        <taxon>Klebsiella</taxon>
        <taxon>Klebsiella pneumoniae complex</taxon>
    </lineage>
</organism>
<evidence type="ECO:0000313" key="3">
    <source>
        <dbReference type="Proteomes" id="UP000255099"/>
    </source>
</evidence>
<dbReference type="Proteomes" id="UP000255099">
    <property type="component" value="Unassembled WGS sequence"/>
</dbReference>
<sequence length="138" mass="15632">MANLLIWWRQRTPSEQRLLLGLTGLLAACAFWYGLWQPWRAREAQWRQTLVKEQASLRWMTEQAPRLQQLSQQPAPAAKEALTALVMREAASHGLTVIRLQPQGKTSADHPSALRFPGAESTGWTLRRCAASTRSRCP</sequence>
<dbReference type="Pfam" id="PF04612">
    <property type="entry name" value="T2SSM"/>
    <property type="match status" value="1"/>
</dbReference>
<gene>
    <name evidence="2" type="primary">epsM</name>
    <name evidence="2" type="ORF">NCTC9637_05546</name>
</gene>
<dbReference type="EMBL" id="UGLB01000003">
    <property type="protein sequence ID" value="STT50550.1"/>
    <property type="molecule type" value="Genomic_DNA"/>
</dbReference>
<dbReference type="GO" id="GO:0015627">
    <property type="term" value="C:type II protein secretion system complex"/>
    <property type="evidence" value="ECO:0007669"/>
    <property type="project" value="InterPro"/>
</dbReference>
<dbReference type="GO" id="GO:0015628">
    <property type="term" value="P:protein secretion by the type II secretion system"/>
    <property type="evidence" value="ECO:0007669"/>
    <property type="project" value="InterPro"/>
</dbReference>
<proteinExistence type="predicted"/>
<evidence type="ECO:0000256" key="1">
    <source>
        <dbReference type="SAM" id="Phobius"/>
    </source>
</evidence>
<keyword evidence="1" id="KW-0472">Membrane</keyword>
<protein>
    <submittedName>
        <fullName evidence="2">General secretion pathway protein M</fullName>
    </submittedName>
</protein>